<organism evidence="2">
    <name type="scientific">uncultured archaeal virus</name>
    <dbReference type="NCBI Taxonomy" id="1960247"/>
    <lineage>
        <taxon>Viruses</taxon>
        <taxon>environmental samples</taxon>
    </lineage>
</organism>
<name>A0A8B0LQA0_9VIRU</name>
<feature type="compositionally biased region" description="Basic residues" evidence="1">
    <location>
        <begin position="7"/>
        <end position="22"/>
    </location>
</feature>
<dbReference type="EMBL" id="MW522970">
    <property type="protein sequence ID" value="QTW05499.1"/>
    <property type="molecule type" value="Genomic_DNA"/>
</dbReference>
<feature type="region of interest" description="Disordered" evidence="1">
    <location>
        <begin position="1"/>
        <end position="22"/>
    </location>
</feature>
<proteinExistence type="predicted"/>
<evidence type="ECO:0000313" key="2">
    <source>
        <dbReference type="EMBL" id="QTW05499.1"/>
    </source>
</evidence>
<reference evidence="2" key="1">
    <citation type="submission" date="2021-01" db="EMBL/GenBank/DDBJ databases">
        <title>Lytic archaeal viruses infect abundant primary producers in Earth s crust.</title>
        <authorList>
            <person name="Rahlff J."/>
            <person name="Turzynski V."/>
            <person name="Esser S.P."/>
            <person name="Monsees I."/>
            <person name="Bornemann T.L.V."/>
            <person name="Figueroa-Gonzalez P.A."/>
            <person name="Schulz F."/>
            <person name="Woyke T."/>
            <person name="Klingl A."/>
            <person name="Moraru C."/>
            <person name="Probst A.J."/>
        </authorList>
    </citation>
    <scope>NUCLEOTIDE SEQUENCE</scope>
</reference>
<accession>A0A8B0LQA0</accession>
<sequence length="327" mass="36294">MIDISHHKTQLKPHGNNKKNKYQKHKMTIISSNNTKSINGTELVLEADIDKSILVKGVHVQGSVNGRATAYIGGVTVGYFRTNSTILGNHLEYLRRNNKKEINVLNFLFQNNVFKGYPLAPGNKFTIKNSSAVNMSVIYDIYTEGDQTELMENGKNGKSLTYLHYGQTPNFINTTGDTLISKSNNPIEFSGFPFTSTVPPKRKIEVLGIAFSSRGADDGIAAANYIKTTYLKVMKNREVLFDEEKKGFIATGSQVLTANTFDAENGLDIGGEGTSTYQKNILLFDEKIVCVAGEELNFIWSTTVAAIPGRFEPEETEIMVILRETKE</sequence>
<protein>
    <submittedName>
        <fullName evidence="2">Uncharacterized protein</fullName>
    </submittedName>
</protein>
<evidence type="ECO:0000256" key="1">
    <source>
        <dbReference type="SAM" id="MobiDB-lite"/>
    </source>
</evidence>